<dbReference type="AlphaFoldDB" id="A0A157ZLI6"/>
<dbReference type="InterPro" id="IPR009078">
    <property type="entry name" value="Ferritin-like_SF"/>
</dbReference>
<keyword evidence="5" id="KW-1185">Reference proteome</keyword>
<dbReference type="Pfam" id="PF00210">
    <property type="entry name" value="Ferritin"/>
    <property type="match status" value="1"/>
</dbReference>
<dbReference type="Proteomes" id="UP000054978">
    <property type="component" value="Unassembled WGS sequence"/>
</dbReference>
<name>A0A157ZLI6_9BURK</name>
<keyword evidence="1" id="KW-0409">Iron storage</keyword>
<dbReference type="CDD" id="cd00657">
    <property type="entry name" value="Ferritin_like"/>
    <property type="match status" value="1"/>
</dbReference>
<dbReference type="InterPro" id="IPR009040">
    <property type="entry name" value="Ferritin-like_diiron"/>
</dbReference>
<dbReference type="STRING" id="1777144.AWB83_00707"/>
<dbReference type="GO" id="GO:0004322">
    <property type="term" value="F:ferroxidase activity"/>
    <property type="evidence" value="ECO:0007669"/>
    <property type="project" value="TreeGrafter"/>
</dbReference>
<protein>
    <submittedName>
        <fullName evidence="4">Ferritin Dps family protein</fullName>
    </submittedName>
</protein>
<gene>
    <name evidence="4" type="ORF">AWB83_00707</name>
</gene>
<reference evidence="4" key="1">
    <citation type="submission" date="2016-01" db="EMBL/GenBank/DDBJ databases">
        <authorList>
            <person name="Peeters C."/>
        </authorList>
    </citation>
    <scope>NUCLEOTIDE SEQUENCE [LARGE SCALE GENOMIC DNA]</scope>
    <source>
        <strain evidence="4">LMG 29326</strain>
    </source>
</reference>
<evidence type="ECO:0000313" key="4">
    <source>
        <dbReference type="EMBL" id="SAK46341.1"/>
    </source>
</evidence>
<organism evidence="4 5">
    <name type="scientific">Caballeronia ptereochthonis</name>
    <dbReference type="NCBI Taxonomy" id="1777144"/>
    <lineage>
        <taxon>Bacteria</taxon>
        <taxon>Pseudomonadati</taxon>
        <taxon>Pseudomonadota</taxon>
        <taxon>Betaproteobacteria</taxon>
        <taxon>Burkholderiales</taxon>
        <taxon>Burkholderiaceae</taxon>
        <taxon>Caballeronia</taxon>
    </lineage>
</organism>
<feature type="domain" description="Ferritin-like diiron" evidence="3">
    <location>
        <begin position="3"/>
        <end position="147"/>
    </location>
</feature>
<dbReference type="GO" id="GO:0020037">
    <property type="term" value="F:heme binding"/>
    <property type="evidence" value="ECO:0007669"/>
    <property type="project" value="TreeGrafter"/>
</dbReference>
<dbReference type="GO" id="GO:0005829">
    <property type="term" value="C:cytosol"/>
    <property type="evidence" value="ECO:0007669"/>
    <property type="project" value="TreeGrafter"/>
</dbReference>
<dbReference type="OrthoDB" id="9796683at2"/>
<accession>A0A157ZLI6</accession>
<evidence type="ECO:0000256" key="2">
    <source>
        <dbReference type="ARBA" id="ARBA00023004"/>
    </source>
</evidence>
<dbReference type="Gene3D" id="1.20.1260.10">
    <property type="match status" value="1"/>
</dbReference>
<dbReference type="RefSeq" id="WP_087042889.1">
    <property type="nucleotide sequence ID" value="NZ_FCOB02000003.1"/>
</dbReference>
<evidence type="ECO:0000259" key="3">
    <source>
        <dbReference type="PROSITE" id="PS50905"/>
    </source>
</evidence>
<dbReference type="InterPro" id="IPR008331">
    <property type="entry name" value="Ferritin_DPS_dom"/>
</dbReference>
<proteinExistence type="predicted"/>
<dbReference type="GO" id="GO:0006879">
    <property type="term" value="P:intracellular iron ion homeostasis"/>
    <property type="evidence" value="ECO:0007669"/>
    <property type="project" value="UniProtKB-KW"/>
</dbReference>
<dbReference type="EMBL" id="FCOB02000003">
    <property type="protein sequence ID" value="SAK46341.1"/>
    <property type="molecule type" value="Genomic_DNA"/>
</dbReference>
<dbReference type="SUPFAM" id="SSF47240">
    <property type="entry name" value="Ferritin-like"/>
    <property type="match status" value="1"/>
</dbReference>
<dbReference type="InterPro" id="IPR012347">
    <property type="entry name" value="Ferritin-like"/>
</dbReference>
<dbReference type="GO" id="GO:0008199">
    <property type="term" value="F:ferric iron binding"/>
    <property type="evidence" value="ECO:0007669"/>
    <property type="project" value="InterPro"/>
</dbReference>
<keyword evidence="2" id="KW-0408">Iron</keyword>
<dbReference type="PANTHER" id="PTHR30295">
    <property type="entry name" value="BACTERIOFERRITIN"/>
    <property type="match status" value="1"/>
</dbReference>
<evidence type="ECO:0000313" key="5">
    <source>
        <dbReference type="Proteomes" id="UP000054978"/>
    </source>
</evidence>
<dbReference type="PROSITE" id="PS50905">
    <property type="entry name" value="FERRITIN_LIKE"/>
    <property type="match status" value="1"/>
</dbReference>
<sequence>MAELEKEKVVDVLNRILESELAGVVRYTHYSFLVFGFGRIPIVSWLRAQADESLTHAHQAGEWITTLGAYPSLEIGPLLDNHTFDIATILRESLQAEEVALNLYRDLLKLVETRSVALEEYARQMIQVEEMHAGEVDKMLRRPGEVDTPPERRTGHR</sequence>
<evidence type="ECO:0000256" key="1">
    <source>
        <dbReference type="ARBA" id="ARBA00022434"/>
    </source>
</evidence>
<comment type="caution">
    <text evidence="4">The sequence shown here is derived from an EMBL/GenBank/DDBJ whole genome shotgun (WGS) entry which is preliminary data.</text>
</comment>
<dbReference type="PANTHER" id="PTHR30295:SF1">
    <property type="entry name" value="DNA PROTECTION DURING STARVATION PROTEIN"/>
    <property type="match status" value="1"/>
</dbReference>